<evidence type="ECO:0000313" key="2">
    <source>
        <dbReference type="EMBL" id="MCG7506978.1"/>
    </source>
</evidence>
<dbReference type="Proteomes" id="UP001201701">
    <property type="component" value="Unassembled WGS sequence"/>
</dbReference>
<dbReference type="EMBL" id="JAKREW010000019">
    <property type="protein sequence ID" value="MCG7506978.1"/>
    <property type="molecule type" value="Genomic_DNA"/>
</dbReference>
<accession>A0ABS9QHS4</accession>
<comment type="caution">
    <text evidence="2">The sequence shown here is derived from an EMBL/GenBank/DDBJ whole genome shotgun (WGS) entry which is preliminary data.</text>
</comment>
<sequence>MSSTVALVWYLVVAGPQGGMVVLPSTFDNREQCAAAITEFQKQQPAPTGWTVQCVPSASPYADMGDDEPGAEQQQPAPAPAQ</sequence>
<reference evidence="2 3" key="1">
    <citation type="submission" date="2022-02" db="EMBL/GenBank/DDBJ databases">
        <title>Draft genome sequence of Mezorhizobium retamae strain IRAMC:0171 isolated from Retama raetam nodules.</title>
        <authorList>
            <person name="Bengaied R."/>
            <person name="Sbissi I."/>
            <person name="Huber K."/>
            <person name="Ghodbane F."/>
            <person name="Nouioui I."/>
            <person name="Tarhouni M."/>
            <person name="Gtari M."/>
        </authorList>
    </citation>
    <scope>NUCLEOTIDE SEQUENCE [LARGE SCALE GENOMIC DNA]</scope>
    <source>
        <strain evidence="2 3">IRAMC:0171</strain>
    </source>
</reference>
<dbReference type="RefSeq" id="WP_239367675.1">
    <property type="nucleotide sequence ID" value="NZ_JAKREW010000019.1"/>
</dbReference>
<evidence type="ECO:0000256" key="1">
    <source>
        <dbReference type="SAM" id="MobiDB-lite"/>
    </source>
</evidence>
<evidence type="ECO:0000313" key="3">
    <source>
        <dbReference type="Proteomes" id="UP001201701"/>
    </source>
</evidence>
<name>A0ABS9QHS4_9HYPH</name>
<gene>
    <name evidence="2" type="ORF">L4923_18280</name>
</gene>
<feature type="region of interest" description="Disordered" evidence="1">
    <location>
        <begin position="57"/>
        <end position="82"/>
    </location>
</feature>
<organism evidence="2 3">
    <name type="scientific">Mesorhizobium retamae</name>
    <dbReference type="NCBI Taxonomy" id="2912854"/>
    <lineage>
        <taxon>Bacteria</taxon>
        <taxon>Pseudomonadati</taxon>
        <taxon>Pseudomonadota</taxon>
        <taxon>Alphaproteobacteria</taxon>
        <taxon>Hyphomicrobiales</taxon>
        <taxon>Phyllobacteriaceae</taxon>
        <taxon>Mesorhizobium</taxon>
    </lineage>
</organism>
<keyword evidence="3" id="KW-1185">Reference proteome</keyword>
<protein>
    <submittedName>
        <fullName evidence="2">Uncharacterized protein</fullName>
    </submittedName>
</protein>
<proteinExistence type="predicted"/>